<gene>
    <name evidence="2" type="ORF">P175DRAFT_0525766</name>
</gene>
<dbReference type="EMBL" id="MSFN02000007">
    <property type="protein sequence ID" value="PTU19050.1"/>
    <property type="molecule type" value="Genomic_DNA"/>
</dbReference>
<protein>
    <submittedName>
        <fullName evidence="2">Uncharacterized protein</fullName>
    </submittedName>
</protein>
<feature type="compositionally biased region" description="Basic and acidic residues" evidence="1">
    <location>
        <begin position="498"/>
        <end position="526"/>
    </location>
</feature>
<dbReference type="GeneID" id="63816312"/>
<accession>A0A2T5LRZ5</accession>
<feature type="region of interest" description="Disordered" evidence="1">
    <location>
        <begin position="495"/>
        <end position="526"/>
    </location>
</feature>
<dbReference type="VEuPathDB" id="FungiDB:P175DRAFT_0525766"/>
<dbReference type="RefSeq" id="XP_040750442.1">
    <property type="nucleotide sequence ID" value="XM_040899430.1"/>
</dbReference>
<dbReference type="Proteomes" id="UP000244073">
    <property type="component" value="Unassembled WGS sequence"/>
</dbReference>
<dbReference type="AlphaFoldDB" id="A0A2T5LRZ5"/>
<reference evidence="2 3" key="1">
    <citation type="journal article" date="2018" name="Proc. Natl. Acad. Sci. U.S.A.">
        <title>Linking secondary metabolites to gene clusters through genome sequencing of six diverse Aspergillus species.</title>
        <authorList>
            <person name="Kaerboelling I."/>
            <person name="Vesth T.C."/>
            <person name="Frisvad J.C."/>
            <person name="Nybo J.L."/>
            <person name="Theobald S."/>
            <person name="Kuo A."/>
            <person name="Bowyer P."/>
            <person name="Matsuda Y."/>
            <person name="Mondo S."/>
            <person name="Lyhne E.K."/>
            <person name="Kogle M.E."/>
            <person name="Clum A."/>
            <person name="Lipzen A."/>
            <person name="Salamov A."/>
            <person name="Ngan C.Y."/>
            <person name="Daum C."/>
            <person name="Chiniquy J."/>
            <person name="Barry K."/>
            <person name="LaButti K."/>
            <person name="Haridas S."/>
            <person name="Simmons B.A."/>
            <person name="Magnuson J.K."/>
            <person name="Mortensen U.H."/>
            <person name="Larsen T.O."/>
            <person name="Grigoriev I.V."/>
            <person name="Baker S.E."/>
            <person name="Andersen M.R."/>
        </authorList>
    </citation>
    <scope>NUCLEOTIDE SEQUENCE [LARGE SCALE GENOMIC DNA]</scope>
    <source>
        <strain evidence="2 3">IBT 24754</strain>
    </source>
</reference>
<evidence type="ECO:0000313" key="2">
    <source>
        <dbReference type="EMBL" id="PTU19050.1"/>
    </source>
</evidence>
<proteinExistence type="predicted"/>
<name>A0A2T5LRZ5_9EURO</name>
<organism evidence="2 3">
    <name type="scientific">Aspergillus ochraceoroseus IBT 24754</name>
    <dbReference type="NCBI Taxonomy" id="1392256"/>
    <lineage>
        <taxon>Eukaryota</taxon>
        <taxon>Fungi</taxon>
        <taxon>Dikarya</taxon>
        <taxon>Ascomycota</taxon>
        <taxon>Pezizomycotina</taxon>
        <taxon>Eurotiomycetes</taxon>
        <taxon>Eurotiomycetidae</taxon>
        <taxon>Eurotiales</taxon>
        <taxon>Aspergillaceae</taxon>
        <taxon>Aspergillus</taxon>
        <taxon>Aspergillus subgen. Nidulantes</taxon>
    </lineage>
</organism>
<dbReference type="OrthoDB" id="3009558at2759"/>
<evidence type="ECO:0000313" key="3">
    <source>
        <dbReference type="Proteomes" id="UP000244073"/>
    </source>
</evidence>
<evidence type="ECO:0000256" key="1">
    <source>
        <dbReference type="SAM" id="MobiDB-lite"/>
    </source>
</evidence>
<comment type="caution">
    <text evidence="2">The sequence shown here is derived from an EMBL/GenBank/DDBJ whole genome shotgun (WGS) entry which is preliminary data.</text>
</comment>
<sequence length="526" mass="59037">MEGKRRRLGSPIRYNTLPVLNTDLGFSPNYQLFSTRRIPNSQKWGPLELARIRAFHTTEITPETEPLVRTHHPALRDHAQVHVSHPQYGPEVWLVQEKCSDIEAGGRPIHYYPGEPTHLISSTIIVRSPWKEEFLFKDGINPRKLLSYEQLDSLRELFPTAIGARVLVTGFIIILFKSPSDIQDAYKHYGVIEIGGLRTIYDELRLEASADTVVSGMEVSDQPNNIHGLGCLGLRIRMTDGKEAITTVTHGFVRHPQGSRVVNILGDWYLRTKSALQQFFRPPPQSETCAIGVVRNLGNSPIGKEVWLTNVKKRIGRITETFDKPSPILPYPMGYKHDISLITDKDLPLLVSPPGYPVVLGWADYSAALAGSRVYAVRMHTLVGRWKSLEGTIDPNAIRDATVVGAQYLWDHTTHSQNASLLWKTTEPSTPAQGWSGSVLCLGRPTDESSKAILFQNFEVWCLSYTNPLTGIKPIIAVKGGFLLPESVRSSMIVTGNEQHRERNPDTYPRRSRENTDPGRRVFSDV</sequence>